<evidence type="ECO:0000313" key="2">
    <source>
        <dbReference type="EMBL" id="SCL96003.1"/>
    </source>
</evidence>
<name>A0A1C6X0D9_PLACE</name>
<proteinExistence type="predicted"/>
<keyword evidence="1" id="KW-0472">Membrane</keyword>
<dbReference type="NCBIfam" id="TIGR01590">
    <property type="entry name" value="yir-bir-cir_Pla"/>
    <property type="match status" value="1"/>
</dbReference>
<keyword evidence="1" id="KW-0812">Transmembrane</keyword>
<sequence length="312" mass="35636">MSKDLCELIKGVDDILDVKWVGSTLSISDNPTLNSYCPISNDGNNQKCNTYEETISSAFLTLLVNFPTSNAVGNLESDQLAQYAILWLCYKLNQKRENTISNLNYFHNKYIKDFEKYFEGKPNLGAYNFYRNIIDKKQDSMPIGIKEMSKLYEALKILCKLYTEYNEKPQNCTKCLEEAKNFAEKYNDLNNDYNHIEGSSYNQILFTLSNDYNKLKGKCDSGQSKKFPSLPPINPTKSSAHTYGQTDIQFSDVETSNSSIESKLIPGLLGFSIPIFLGIAYKYSLFVFGKQLHGQYLRGKIKKIKKKMNINI</sequence>
<gene>
    <name evidence="2" type="ORF">PCHDS_000567500</name>
</gene>
<keyword evidence="1" id="KW-1133">Transmembrane helix</keyword>
<reference evidence="2" key="1">
    <citation type="submission" date="2016-08" db="EMBL/GenBank/DDBJ databases">
        <authorList>
            <consortium name="Pathogen Informatics"/>
        </authorList>
    </citation>
    <scope>NUCLEOTIDE SEQUENCE</scope>
    <source>
        <strain evidence="2">DS</strain>
    </source>
</reference>
<feature type="transmembrane region" description="Helical" evidence="1">
    <location>
        <begin position="264"/>
        <end position="288"/>
    </location>
</feature>
<evidence type="ECO:0000256" key="1">
    <source>
        <dbReference type="SAM" id="Phobius"/>
    </source>
</evidence>
<dbReference type="EMBL" id="FMIN01000582">
    <property type="protein sequence ID" value="SCL96003.1"/>
    <property type="molecule type" value="Genomic_DNA"/>
</dbReference>
<protein>
    <submittedName>
        <fullName evidence="2">Plasmodium variant antigen protein Cir/Yir/Bir, putative</fullName>
    </submittedName>
</protein>
<dbReference type="Proteomes" id="UP000507536">
    <property type="component" value="Unassembled WGS sequence"/>
</dbReference>
<dbReference type="AlphaFoldDB" id="A0A1C6X0D9"/>
<organism evidence="2">
    <name type="scientific">Plasmodium chabaudi adami</name>
    <dbReference type="NCBI Taxonomy" id="5826"/>
    <lineage>
        <taxon>Eukaryota</taxon>
        <taxon>Sar</taxon>
        <taxon>Alveolata</taxon>
        <taxon>Apicomplexa</taxon>
        <taxon>Aconoidasida</taxon>
        <taxon>Haemosporida</taxon>
        <taxon>Plasmodiidae</taxon>
        <taxon>Plasmodium</taxon>
        <taxon>Plasmodium (Vinckeia)</taxon>
    </lineage>
</organism>
<accession>A0A1C6X0D9</accession>
<dbReference type="InterPro" id="IPR006477">
    <property type="entry name" value="Yir_bir_cir"/>
</dbReference>
<dbReference type="Pfam" id="PF06022">
    <property type="entry name" value="Cir_Bir_Yir"/>
    <property type="match status" value="1"/>
</dbReference>